<comment type="caution">
    <text evidence="1">The sequence shown here is derived from an EMBL/GenBank/DDBJ whole genome shotgun (WGS) entry which is preliminary data.</text>
</comment>
<evidence type="ECO:0008006" key="3">
    <source>
        <dbReference type="Google" id="ProtNLM"/>
    </source>
</evidence>
<organism evidence="1 2">
    <name type="scientific">Geothrix limicola</name>
    <dbReference type="NCBI Taxonomy" id="2927978"/>
    <lineage>
        <taxon>Bacteria</taxon>
        <taxon>Pseudomonadati</taxon>
        <taxon>Acidobacteriota</taxon>
        <taxon>Holophagae</taxon>
        <taxon>Holophagales</taxon>
        <taxon>Holophagaceae</taxon>
        <taxon>Geothrix</taxon>
    </lineage>
</organism>
<keyword evidence="2" id="KW-1185">Reference proteome</keyword>
<dbReference type="Proteomes" id="UP001165069">
    <property type="component" value="Unassembled WGS sequence"/>
</dbReference>
<accession>A0ABQ5QK04</accession>
<sequence>MTFILAGFGAGCGKVPSRPRSVPADAEWGGEGKTGVFLRVQSHQGTLWQMEVWDRKGQRLGAGAFRLRGFAKAKIVPEEVLAWENGALHLKDGTWLVPEAPANPSASPTSSR</sequence>
<gene>
    <name evidence="1" type="ORF">GETHLI_31530</name>
</gene>
<dbReference type="EMBL" id="BSDE01000007">
    <property type="protein sequence ID" value="GLH74651.1"/>
    <property type="molecule type" value="Genomic_DNA"/>
</dbReference>
<evidence type="ECO:0000313" key="1">
    <source>
        <dbReference type="EMBL" id="GLH74651.1"/>
    </source>
</evidence>
<reference evidence="1 2" key="1">
    <citation type="journal article" date="2023" name="Antonie Van Leeuwenhoek">
        <title>Mesoterricola silvestris gen. nov., sp. nov., Mesoterricola sediminis sp. nov., Geothrix oryzae sp. nov., Geothrix edaphica sp. nov., Geothrix rubra sp. nov., and Geothrix limicola sp. nov., six novel members of Acidobacteriota isolated from soils.</title>
        <authorList>
            <person name="Itoh H."/>
            <person name="Sugisawa Y."/>
            <person name="Mise K."/>
            <person name="Xu Z."/>
            <person name="Kuniyasu M."/>
            <person name="Ushijima N."/>
            <person name="Kawano K."/>
            <person name="Kobayashi E."/>
            <person name="Shiratori Y."/>
            <person name="Masuda Y."/>
            <person name="Senoo K."/>
        </authorList>
    </citation>
    <scope>NUCLEOTIDE SEQUENCE [LARGE SCALE GENOMIC DNA]</scope>
    <source>
        <strain evidence="1 2">Red804</strain>
    </source>
</reference>
<proteinExistence type="predicted"/>
<evidence type="ECO:0000313" key="2">
    <source>
        <dbReference type="Proteomes" id="UP001165069"/>
    </source>
</evidence>
<name>A0ABQ5QK04_9BACT</name>
<protein>
    <recommendedName>
        <fullName evidence="3">DUF2442 domain-containing protein</fullName>
    </recommendedName>
</protein>